<evidence type="ECO:0000259" key="2">
    <source>
        <dbReference type="Pfam" id="PF13556"/>
    </source>
</evidence>
<keyword evidence="4" id="KW-1185">Reference proteome</keyword>
<dbReference type="eggNOG" id="COG2508">
    <property type="taxonomic scope" value="Bacteria"/>
</dbReference>
<dbReference type="HOGENOM" id="CLU_017436_2_1_11"/>
<dbReference type="Pfam" id="PF07905">
    <property type="entry name" value="PucR"/>
    <property type="match status" value="1"/>
</dbReference>
<dbReference type="InterPro" id="IPR051448">
    <property type="entry name" value="CdaR-like_regulators"/>
</dbReference>
<reference evidence="4" key="1">
    <citation type="journal article" date="2008" name="J. Bacteriol.">
        <title>Genome sequence of the fish pathogen Renibacterium salmoninarum suggests reductive evolution away from an environmental Arthrobacter ancestor.</title>
        <authorList>
            <person name="Wiens G.D."/>
            <person name="Rockey D.D."/>
            <person name="Wu Z."/>
            <person name="Chang J."/>
            <person name="Levy R."/>
            <person name="Crane S."/>
            <person name="Chen D.S."/>
            <person name="Capri G.R."/>
            <person name="Burnett J.R."/>
            <person name="Sudheesh P.S."/>
            <person name="Schipma M.J."/>
            <person name="Burd H."/>
            <person name="Bhattacharyya A."/>
            <person name="Rhodes L.D."/>
            <person name="Kaul R."/>
            <person name="Strom M.S."/>
        </authorList>
    </citation>
    <scope>NUCLEOTIDE SEQUENCE [LARGE SCALE GENOMIC DNA]</scope>
    <source>
        <strain evidence="4">ATCC 33209 / DSM 20767 / JCM 11484 / NBRC 15589 / NCIMB 2235</strain>
    </source>
</reference>
<dbReference type="STRING" id="288705.RSal33209_1804"/>
<dbReference type="RefSeq" id="WP_012245208.1">
    <property type="nucleotide sequence ID" value="NC_010168.1"/>
</dbReference>
<dbReference type="PANTHER" id="PTHR33744">
    <property type="entry name" value="CARBOHYDRATE DIACID REGULATOR"/>
    <property type="match status" value="1"/>
</dbReference>
<feature type="domain" description="PucR C-terminal helix-turn-helix" evidence="2">
    <location>
        <begin position="448"/>
        <end position="505"/>
    </location>
</feature>
<dbReference type="AlphaFoldDB" id="A9WMI2"/>
<dbReference type="Gene3D" id="1.10.10.2840">
    <property type="entry name" value="PucR C-terminal helix-turn-helix domain"/>
    <property type="match status" value="1"/>
</dbReference>
<evidence type="ECO:0000313" key="4">
    <source>
        <dbReference type="Proteomes" id="UP000002007"/>
    </source>
</evidence>
<protein>
    <submittedName>
        <fullName evidence="3">Putative regulatory protein</fullName>
    </submittedName>
</protein>
<name>A9WMI2_RENSM</name>
<dbReference type="Proteomes" id="UP000002007">
    <property type="component" value="Chromosome"/>
</dbReference>
<dbReference type="Pfam" id="PF13556">
    <property type="entry name" value="HTH_30"/>
    <property type="match status" value="1"/>
</dbReference>
<dbReference type="InterPro" id="IPR042070">
    <property type="entry name" value="PucR_C-HTH_sf"/>
</dbReference>
<gene>
    <name evidence="3" type="ordered locus">RSal33209_1804</name>
</gene>
<dbReference type="InterPro" id="IPR025736">
    <property type="entry name" value="PucR_C-HTH_dom"/>
</dbReference>
<dbReference type="KEGG" id="rsa:RSal33209_1804"/>
<accession>A9WMI2</accession>
<feature type="domain" description="Purine catabolism PurC-like" evidence="1">
    <location>
        <begin position="8"/>
        <end position="128"/>
    </location>
</feature>
<evidence type="ECO:0000313" key="3">
    <source>
        <dbReference type="EMBL" id="ABY23537.1"/>
    </source>
</evidence>
<sequence length="515" mass="54783">MLPSVRNILASTELQRGAPEVLAGRAALDREVRWTHIVETTNVEPLLRGHELVLSAGAAWPTQPQALEALASALAKVGIAALVLELSDRLPHAPSALADAFRRHGLPLIVLHSTVQFIAVTESVHSAIVAQQMATLRAREDLNSRFAQMIARGASSTFILQQSSELLRQPVLLVDAAARIVALNTAGLATTDVVASWRKNPANWLSAEVTAPGQHWGTVWTQSATSQTAPHAAGNDYLLSQAALALAVARLADGSENSWRTARDAQLISAIRSGDYATEAEILAQATAVGFPLDQKLIIALGLLLPTDATDVPAGRLAELLDAADLRVCLMKEAPMRNRQQFSLLLSGAETGSLAAALQAEWPAAQISLGQQTQAPGELKASLQEASDLLAMPPSAPRQTSQDSLLRAEAHQLRLLIHGLRSQSSLPTFVRATLGPILDWDAKHAGDLLDVLRAYLRYPGNRTAAAAASHLSRSVFCQRLALLEEVLAADLSSGETISALFSAVLAHDSLSEGTR</sequence>
<evidence type="ECO:0000259" key="1">
    <source>
        <dbReference type="Pfam" id="PF07905"/>
    </source>
</evidence>
<dbReference type="EMBL" id="CP000910">
    <property type="protein sequence ID" value="ABY23537.1"/>
    <property type="molecule type" value="Genomic_DNA"/>
</dbReference>
<organism evidence="3 4">
    <name type="scientific">Renibacterium salmoninarum (strain ATCC 33209 / DSM 20767 / JCM 11484 / NBRC 15589 / NCIMB 2235)</name>
    <dbReference type="NCBI Taxonomy" id="288705"/>
    <lineage>
        <taxon>Bacteria</taxon>
        <taxon>Bacillati</taxon>
        <taxon>Actinomycetota</taxon>
        <taxon>Actinomycetes</taxon>
        <taxon>Micrococcales</taxon>
        <taxon>Micrococcaceae</taxon>
        <taxon>Renibacterium</taxon>
    </lineage>
</organism>
<proteinExistence type="predicted"/>
<dbReference type="PANTHER" id="PTHR33744:SF1">
    <property type="entry name" value="DNA-BINDING TRANSCRIPTIONAL ACTIVATOR ADER"/>
    <property type="match status" value="1"/>
</dbReference>
<dbReference type="InterPro" id="IPR012914">
    <property type="entry name" value="PucR_dom"/>
</dbReference>